<dbReference type="AlphaFoldDB" id="A0A0D2AKM2"/>
<protein>
    <recommendedName>
        <fullName evidence="2">Peptidase A1 domain-containing protein</fullName>
    </recommendedName>
</protein>
<dbReference type="SUPFAM" id="SSF50630">
    <property type="entry name" value="Acid proteases"/>
    <property type="match status" value="1"/>
</dbReference>
<dbReference type="InterPro" id="IPR033121">
    <property type="entry name" value="PEPTIDASE_A1"/>
</dbReference>
<dbReference type="HOGENOM" id="CLU_013253_0_2_1"/>
<dbReference type="STRING" id="253628.A0A0D2AKM2"/>
<dbReference type="RefSeq" id="XP_016209413.1">
    <property type="nucleotide sequence ID" value="XM_016362805.1"/>
</dbReference>
<comment type="similarity">
    <text evidence="1">Belongs to the peptidase A1 family.</text>
</comment>
<proteinExistence type="inferred from homology"/>
<dbReference type="InterPro" id="IPR001461">
    <property type="entry name" value="Aspartic_peptidase_A1"/>
</dbReference>
<evidence type="ECO:0000313" key="4">
    <source>
        <dbReference type="Proteomes" id="UP000053259"/>
    </source>
</evidence>
<dbReference type="Proteomes" id="UP000053259">
    <property type="component" value="Unassembled WGS sequence"/>
</dbReference>
<dbReference type="GO" id="GO:0004190">
    <property type="term" value="F:aspartic-type endopeptidase activity"/>
    <property type="evidence" value="ECO:0007669"/>
    <property type="project" value="InterPro"/>
</dbReference>
<evidence type="ECO:0000256" key="1">
    <source>
        <dbReference type="ARBA" id="ARBA00007447"/>
    </source>
</evidence>
<dbReference type="VEuPathDB" id="FungiDB:PV09_08843"/>
<sequence length="323" mass="35780">MKNNSMYLCPVTIGGQKLMLDFDTCSRDLWVISSRPDQATQALFKSDGHTIYDPSRSHTATAAPGETWKIEYGDGSNASDDVANDTVTVGNIIIEAQAVEYTVKPKKLRTPVENMVSQGDIPPVYRLFAVCLSSWKDTDEPGQGKSFYTFGMIDQTVMKRCNATDFFWTPLVDQFRGFWEFPSKFFVVNGTTIPRKAAQKGGNSAIAGTTLALLDDETCVAIYKCIKGSRYDYQNQDYVFPSNTPERGLSSVGFYVCNRASFGPKESLLFAETEPGWSYGGIQSRGDLPFDILGDTSLKGIYAGKKRFGAVQHNLESQDLKLQ</sequence>
<dbReference type="PROSITE" id="PS51767">
    <property type="entry name" value="PEPTIDASE_A1"/>
    <property type="match status" value="1"/>
</dbReference>
<keyword evidence="4" id="KW-1185">Reference proteome</keyword>
<accession>A0A0D2AKM2</accession>
<dbReference type="Pfam" id="PF00026">
    <property type="entry name" value="Asp"/>
    <property type="match status" value="2"/>
</dbReference>
<name>A0A0D2AKM2_9PEZI</name>
<dbReference type="EMBL" id="KN847576">
    <property type="protein sequence ID" value="KIV99543.1"/>
    <property type="molecule type" value="Genomic_DNA"/>
</dbReference>
<dbReference type="PANTHER" id="PTHR47966:SF1">
    <property type="entry name" value="ASPARTYL PROTEINASE"/>
    <property type="match status" value="1"/>
</dbReference>
<gene>
    <name evidence="3" type="ORF">PV09_08843</name>
</gene>
<dbReference type="Gene3D" id="2.40.70.10">
    <property type="entry name" value="Acid Proteases"/>
    <property type="match status" value="2"/>
</dbReference>
<evidence type="ECO:0000259" key="2">
    <source>
        <dbReference type="PROSITE" id="PS51767"/>
    </source>
</evidence>
<dbReference type="InterPro" id="IPR021109">
    <property type="entry name" value="Peptidase_aspartic_dom_sf"/>
</dbReference>
<dbReference type="PANTHER" id="PTHR47966">
    <property type="entry name" value="BETA-SITE APP-CLEAVING ENZYME, ISOFORM A-RELATED"/>
    <property type="match status" value="1"/>
</dbReference>
<feature type="domain" description="Peptidase A1" evidence="2">
    <location>
        <begin position="7"/>
        <end position="316"/>
    </location>
</feature>
<dbReference type="GO" id="GO:0006508">
    <property type="term" value="P:proteolysis"/>
    <property type="evidence" value="ECO:0007669"/>
    <property type="project" value="InterPro"/>
</dbReference>
<dbReference type="OrthoDB" id="2747330at2759"/>
<reference evidence="3 4" key="1">
    <citation type="submission" date="2015-01" db="EMBL/GenBank/DDBJ databases">
        <title>The Genome Sequence of Ochroconis gallopava CBS43764.</title>
        <authorList>
            <consortium name="The Broad Institute Genomics Platform"/>
            <person name="Cuomo C."/>
            <person name="de Hoog S."/>
            <person name="Gorbushina A."/>
            <person name="Stielow B."/>
            <person name="Teixiera M."/>
            <person name="Abouelleil A."/>
            <person name="Chapman S.B."/>
            <person name="Priest M."/>
            <person name="Young S.K."/>
            <person name="Wortman J."/>
            <person name="Nusbaum C."/>
            <person name="Birren B."/>
        </authorList>
    </citation>
    <scope>NUCLEOTIDE SEQUENCE [LARGE SCALE GENOMIC DNA]</scope>
    <source>
        <strain evidence="3 4">CBS 43764</strain>
    </source>
</reference>
<dbReference type="GeneID" id="27316816"/>
<dbReference type="InParanoid" id="A0A0D2AKM2"/>
<organism evidence="3 4">
    <name type="scientific">Verruconis gallopava</name>
    <dbReference type="NCBI Taxonomy" id="253628"/>
    <lineage>
        <taxon>Eukaryota</taxon>
        <taxon>Fungi</taxon>
        <taxon>Dikarya</taxon>
        <taxon>Ascomycota</taxon>
        <taxon>Pezizomycotina</taxon>
        <taxon>Dothideomycetes</taxon>
        <taxon>Pleosporomycetidae</taxon>
        <taxon>Venturiales</taxon>
        <taxon>Sympoventuriaceae</taxon>
        <taxon>Verruconis</taxon>
    </lineage>
</organism>
<evidence type="ECO:0000313" key="3">
    <source>
        <dbReference type="EMBL" id="KIV99543.1"/>
    </source>
</evidence>